<reference evidence="1 4" key="1">
    <citation type="journal article" date="2016" name="Environ. Microbiol.">
        <title>Genomic resolution of a cold subsurface aquifer community provides metabolic insights for novel microbes adapted to high CO concentrations.</title>
        <authorList>
            <person name="Probst A.J."/>
            <person name="Castelle C.J."/>
            <person name="Singh A."/>
            <person name="Brown C.T."/>
            <person name="Anantharaman K."/>
            <person name="Sharon I."/>
            <person name="Hug L.A."/>
            <person name="Burstein D."/>
            <person name="Emerson J.B."/>
            <person name="Thomas B.C."/>
            <person name="Banfield J.F."/>
        </authorList>
    </citation>
    <scope>NUCLEOTIDE SEQUENCE [LARGE SCALE GENOMIC DNA]</scope>
    <source>
        <strain evidence="1">CG2_30_33_13</strain>
    </source>
</reference>
<dbReference type="EMBL" id="PFIP01000050">
    <property type="protein sequence ID" value="PIX34774.1"/>
    <property type="molecule type" value="Genomic_DNA"/>
</dbReference>
<protein>
    <submittedName>
        <fullName evidence="1">Uncharacterized protein</fullName>
    </submittedName>
</protein>
<evidence type="ECO:0000313" key="4">
    <source>
        <dbReference type="Proteomes" id="UP000182763"/>
    </source>
</evidence>
<reference evidence="5 6" key="3">
    <citation type="submission" date="2017-09" db="EMBL/GenBank/DDBJ databases">
        <title>Depth-based differentiation of microbial function through sediment-hosted aquifers and enrichment of novel symbionts in the deep terrestrial subsurface.</title>
        <authorList>
            <person name="Probst A.J."/>
            <person name="Ladd B."/>
            <person name="Jarett J.K."/>
            <person name="Geller-Mcgrath D.E."/>
            <person name="Sieber C.M."/>
            <person name="Emerson J.B."/>
            <person name="Anantharaman K."/>
            <person name="Thomas B.C."/>
            <person name="Malmstrom R."/>
            <person name="Stieglmeier M."/>
            <person name="Klingl A."/>
            <person name="Woyke T."/>
            <person name="Ryan C.M."/>
            <person name="Banfield J.F."/>
        </authorList>
    </citation>
    <scope>NUCLEOTIDE SEQUENCE [LARGE SCALE GENOMIC DNA]</scope>
    <source>
        <strain evidence="3">CG_4_9_14_3_um_filter_33_16</strain>
    </source>
</reference>
<dbReference type="EMBL" id="PFTV01000184">
    <property type="protein sequence ID" value="PJB55732.1"/>
    <property type="molecule type" value="Genomic_DNA"/>
</dbReference>
<evidence type="ECO:0000313" key="2">
    <source>
        <dbReference type="EMBL" id="PIX34774.1"/>
    </source>
</evidence>
<sequence>MDIENVKTITSGIVEVAKIVGPAIITAIFGYKVGKSQFEGKLRELEKKYAYSASEKLFEYYQNREKELDESYKSITEDMGFLLGVDMALDLTTDNDSINKIIKIYDLYEKTLPYQIKLTLRDLRKYSLQETEEFIKLESFLDQKALQSQEKNWNEKISYLLEVYFYLRICNKRILEEISTNYMKIFVKT</sequence>
<dbReference type="Proteomes" id="UP000228560">
    <property type="component" value="Unassembled WGS sequence"/>
</dbReference>
<organism evidence="1 4">
    <name type="scientific">Candidatus Infernicultor aquiphilus</name>
    <dbReference type="NCBI Taxonomy" id="1805029"/>
    <lineage>
        <taxon>Bacteria</taxon>
        <taxon>Pseudomonadati</taxon>
        <taxon>Atribacterota</taxon>
        <taxon>Candidatus Phoenicimicrobiia</taxon>
        <taxon>Candidatus Pheonicimicrobiales</taxon>
        <taxon>Candidatus Phoenicimicrobiaceae</taxon>
        <taxon>Candidatus Infernicultor</taxon>
    </lineage>
</organism>
<evidence type="ECO:0000313" key="5">
    <source>
        <dbReference type="Proteomes" id="UP000228560"/>
    </source>
</evidence>
<comment type="caution">
    <text evidence="1">The sequence shown here is derived from an EMBL/GenBank/DDBJ whole genome shotgun (WGS) entry which is preliminary data.</text>
</comment>
<proteinExistence type="predicted"/>
<dbReference type="Proteomes" id="UP000182763">
    <property type="component" value="Unassembled WGS sequence"/>
</dbReference>
<dbReference type="STRING" id="1805029.AUK42_06910"/>
<accession>A0A1J5GKC9</accession>
<dbReference type="EMBL" id="MNYY01000137">
    <property type="protein sequence ID" value="OIP67456.1"/>
    <property type="molecule type" value="Genomic_DNA"/>
</dbReference>
<dbReference type="AlphaFoldDB" id="A0A1J5GKC9"/>
<accession>A0A2M8C9K8</accession>
<evidence type="ECO:0000313" key="3">
    <source>
        <dbReference type="EMBL" id="PJB55732.1"/>
    </source>
</evidence>
<accession>A0A2M7K9H0</accession>
<reference evidence="2" key="2">
    <citation type="submission" date="2017-09" db="EMBL/GenBank/DDBJ databases">
        <title>Depth-based differentiation of microbial function through sediment-hosted aquifers and enrichment of novel symbionts in the deep terrestrial subsurface.</title>
        <authorList>
            <person name="Probst A.J."/>
            <person name="Ladd B."/>
            <person name="Jarett J.K."/>
            <person name="Geller-Mcgrath D.E."/>
            <person name="Sieber C.M.K."/>
            <person name="Emerson J.B."/>
            <person name="Anantharaman K."/>
            <person name="Thomas B.C."/>
            <person name="Malmstrom R."/>
            <person name="Stieglmeier M."/>
            <person name="Klingl A."/>
            <person name="Woyke T."/>
            <person name="Ryan C.M."/>
            <person name="Banfield J.F."/>
        </authorList>
    </citation>
    <scope>NUCLEOTIDE SEQUENCE</scope>
    <source>
        <strain evidence="2">CG_4_8_14_3_um_filter_34_18</strain>
    </source>
</reference>
<name>A0A1J5GKC9_9BACT</name>
<dbReference type="Proteomes" id="UP000231493">
    <property type="component" value="Unassembled WGS sequence"/>
</dbReference>
<evidence type="ECO:0000313" key="6">
    <source>
        <dbReference type="Proteomes" id="UP000231493"/>
    </source>
</evidence>
<evidence type="ECO:0000313" key="1">
    <source>
        <dbReference type="EMBL" id="OIP67456.1"/>
    </source>
</evidence>
<gene>
    <name evidence="1" type="ORF">AUK42_06910</name>
    <name evidence="3" type="ORF">CO097_07265</name>
    <name evidence="2" type="ORF">COZ58_02670</name>
</gene>